<organism evidence="1 2">
    <name type="scientific">Stephania japonica</name>
    <dbReference type="NCBI Taxonomy" id="461633"/>
    <lineage>
        <taxon>Eukaryota</taxon>
        <taxon>Viridiplantae</taxon>
        <taxon>Streptophyta</taxon>
        <taxon>Embryophyta</taxon>
        <taxon>Tracheophyta</taxon>
        <taxon>Spermatophyta</taxon>
        <taxon>Magnoliopsida</taxon>
        <taxon>Ranunculales</taxon>
        <taxon>Menispermaceae</taxon>
        <taxon>Menispermoideae</taxon>
        <taxon>Cissampelideae</taxon>
        <taxon>Stephania</taxon>
    </lineage>
</organism>
<accession>A0AAP0EXR0</accession>
<evidence type="ECO:0000313" key="1">
    <source>
        <dbReference type="EMBL" id="KAK9096954.1"/>
    </source>
</evidence>
<dbReference type="EMBL" id="JBBNAE010000009">
    <property type="protein sequence ID" value="KAK9096954.1"/>
    <property type="molecule type" value="Genomic_DNA"/>
</dbReference>
<evidence type="ECO:0000313" key="2">
    <source>
        <dbReference type="Proteomes" id="UP001417504"/>
    </source>
</evidence>
<sequence>MVVTIAVKMLSDLFHRCDYMCLDYLSPQFKVGSQAGRFDCMSAIVDGPNLNC</sequence>
<proteinExistence type="predicted"/>
<dbReference type="AlphaFoldDB" id="A0AAP0EXR0"/>
<reference evidence="1 2" key="1">
    <citation type="submission" date="2024-01" db="EMBL/GenBank/DDBJ databases">
        <title>Genome assemblies of Stephania.</title>
        <authorList>
            <person name="Yang L."/>
        </authorList>
    </citation>
    <scope>NUCLEOTIDE SEQUENCE [LARGE SCALE GENOMIC DNA]</scope>
    <source>
        <strain evidence="1">QJT</strain>
        <tissue evidence="1">Leaf</tissue>
    </source>
</reference>
<protein>
    <submittedName>
        <fullName evidence="1">Uncharacterized protein</fullName>
    </submittedName>
</protein>
<dbReference type="Proteomes" id="UP001417504">
    <property type="component" value="Unassembled WGS sequence"/>
</dbReference>
<gene>
    <name evidence="1" type="ORF">Sjap_022451</name>
</gene>
<comment type="caution">
    <text evidence="1">The sequence shown here is derived from an EMBL/GenBank/DDBJ whole genome shotgun (WGS) entry which is preliminary data.</text>
</comment>
<name>A0AAP0EXR0_9MAGN</name>
<keyword evidence="2" id="KW-1185">Reference proteome</keyword>